<feature type="transmembrane region" description="Helical" evidence="1">
    <location>
        <begin position="12"/>
        <end position="34"/>
    </location>
</feature>
<keyword evidence="1" id="KW-0472">Membrane</keyword>
<name>A0A948T086_9FIRM</name>
<keyword evidence="1" id="KW-0812">Transmembrane</keyword>
<proteinExistence type="predicted"/>
<comment type="caution">
    <text evidence="2">The sequence shown here is derived from an EMBL/GenBank/DDBJ whole genome shotgun (WGS) entry which is preliminary data.</text>
</comment>
<dbReference type="Proteomes" id="UP000713596">
    <property type="component" value="Unassembled WGS sequence"/>
</dbReference>
<evidence type="ECO:0000313" key="2">
    <source>
        <dbReference type="EMBL" id="MBU3805365.1"/>
    </source>
</evidence>
<sequence>MRTKNPKRSRWLLIGCGVAFLVWLAGFITVNRMFPEPEEKNYQLNETLSIGGMEMTFSNYQKMSVKDFRAAHPEVEGYLSPFTEDEQYVVTVELDLTRVDPEQYETDLMTLFILEGPGFASYMEMMELFIPLNPDLQVDLTQLKPGETVHMVVPYLINDLYLTEEMKQEDVFSLVLSIYPTRTTVALTSEPK</sequence>
<accession>A0A948T086</accession>
<evidence type="ECO:0000313" key="3">
    <source>
        <dbReference type="Proteomes" id="UP000713596"/>
    </source>
</evidence>
<gene>
    <name evidence="2" type="ORF">H9882_00460</name>
</gene>
<evidence type="ECO:0000256" key="1">
    <source>
        <dbReference type="SAM" id="Phobius"/>
    </source>
</evidence>
<reference evidence="2" key="1">
    <citation type="journal article" date="2021" name="PeerJ">
        <title>Extensive microbial diversity within the chicken gut microbiome revealed by metagenomics and culture.</title>
        <authorList>
            <person name="Gilroy R."/>
            <person name="Ravi A."/>
            <person name="Getino M."/>
            <person name="Pursley I."/>
            <person name="Horton D.L."/>
            <person name="Alikhan N.F."/>
            <person name="Baker D."/>
            <person name="Gharbi K."/>
            <person name="Hall N."/>
            <person name="Watson M."/>
            <person name="Adriaenssens E.M."/>
            <person name="Foster-Nyarko E."/>
            <person name="Jarju S."/>
            <person name="Secka A."/>
            <person name="Antonio M."/>
            <person name="Oren A."/>
            <person name="Chaudhuri R.R."/>
            <person name="La Ragione R."/>
            <person name="Hildebrand F."/>
            <person name="Pallen M.J."/>
        </authorList>
    </citation>
    <scope>NUCLEOTIDE SEQUENCE</scope>
    <source>
        <strain evidence="2">B5_2728</strain>
    </source>
</reference>
<organism evidence="2 3">
    <name type="scientific">Candidatus Allofournierella pullistercoris</name>
    <dbReference type="NCBI Taxonomy" id="2838597"/>
    <lineage>
        <taxon>Bacteria</taxon>
        <taxon>Bacillati</taxon>
        <taxon>Bacillota</taxon>
        <taxon>Clostridia</taxon>
        <taxon>Eubacteriales</taxon>
        <taxon>Oscillospiraceae</taxon>
        <taxon>Allofournierella</taxon>
    </lineage>
</organism>
<keyword evidence="1" id="KW-1133">Transmembrane helix</keyword>
<dbReference type="AlphaFoldDB" id="A0A948T086"/>
<reference evidence="2" key="2">
    <citation type="submission" date="2021-04" db="EMBL/GenBank/DDBJ databases">
        <authorList>
            <person name="Gilroy R."/>
        </authorList>
    </citation>
    <scope>NUCLEOTIDE SEQUENCE</scope>
    <source>
        <strain evidence="2">B5_2728</strain>
    </source>
</reference>
<protein>
    <submittedName>
        <fullName evidence="2">Uncharacterized protein</fullName>
    </submittedName>
</protein>
<dbReference type="EMBL" id="JAHLFP010000003">
    <property type="protein sequence ID" value="MBU3805365.1"/>
    <property type="molecule type" value="Genomic_DNA"/>
</dbReference>